<dbReference type="Proteomes" id="UP000297598">
    <property type="component" value="Unassembled WGS sequence"/>
</dbReference>
<dbReference type="RefSeq" id="WP_135377714.1">
    <property type="nucleotide sequence ID" value="NZ_SRLS01000006.1"/>
</dbReference>
<keyword evidence="13" id="KW-0003">3Fe-4S</keyword>
<dbReference type="InterPro" id="IPR006982">
    <property type="entry name" value="Glu_synth_centr_N"/>
</dbReference>
<evidence type="ECO:0000256" key="10">
    <source>
        <dbReference type="ARBA" id="ARBA00023004"/>
    </source>
</evidence>
<dbReference type="NCBIfam" id="NF008730">
    <property type="entry name" value="PRK11750.1"/>
    <property type="match status" value="1"/>
</dbReference>
<dbReference type="InterPro" id="IPR002932">
    <property type="entry name" value="Glu_synthdom"/>
</dbReference>
<proteinExistence type="inferred from homology"/>
<keyword evidence="12" id="KW-0314">Glutamate biosynthesis</keyword>
<keyword evidence="4" id="KW-0028">Amino-acid biosynthesis</keyword>
<evidence type="ECO:0000259" key="15">
    <source>
        <dbReference type="PROSITE" id="PS51278"/>
    </source>
</evidence>
<dbReference type="Gene3D" id="2.160.20.60">
    <property type="entry name" value="Glutamate synthase, alpha subunit, C-terminal domain"/>
    <property type="match status" value="1"/>
</dbReference>
<keyword evidence="6" id="KW-0288">FMN</keyword>
<comment type="similarity">
    <text evidence="3">Belongs to the glutamate synthase family.</text>
</comment>
<dbReference type="EMBL" id="SRLS01000006">
    <property type="protein sequence ID" value="TGE18004.1"/>
    <property type="molecule type" value="Genomic_DNA"/>
</dbReference>
<keyword evidence="9 16" id="KW-0560">Oxidoreductase</keyword>
<dbReference type="CDD" id="cd00982">
    <property type="entry name" value="gltB_C"/>
    <property type="match status" value="1"/>
</dbReference>
<dbReference type="Gene3D" id="3.20.20.70">
    <property type="entry name" value="Aldolase class I"/>
    <property type="match status" value="2"/>
</dbReference>
<organism evidence="16 17">
    <name type="scientific">Staphylococcus petrasii</name>
    <dbReference type="NCBI Taxonomy" id="1276936"/>
    <lineage>
        <taxon>Bacteria</taxon>
        <taxon>Bacillati</taxon>
        <taxon>Bacillota</taxon>
        <taxon>Bacilli</taxon>
        <taxon>Bacillales</taxon>
        <taxon>Staphylococcaceae</taxon>
        <taxon>Staphylococcus</taxon>
    </lineage>
</organism>
<protein>
    <submittedName>
        <fullName evidence="16">Glutamate synthase large subunit</fullName>
        <ecNumber evidence="16">1.4.1.13</ecNumber>
    </submittedName>
</protein>
<evidence type="ECO:0000256" key="4">
    <source>
        <dbReference type="ARBA" id="ARBA00022605"/>
    </source>
</evidence>
<comment type="cofactor">
    <cofactor evidence="2">
        <name>[3Fe-4S] cluster</name>
        <dbReference type="ChEBI" id="CHEBI:21137"/>
    </cofactor>
</comment>
<dbReference type="PANTHER" id="PTHR11938">
    <property type="entry name" value="FAD NADPH DEHYDROGENASE/OXIDOREDUCTASE"/>
    <property type="match status" value="1"/>
</dbReference>
<evidence type="ECO:0000256" key="6">
    <source>
        <dbReference type="ARBA" id="ARBA00022643"/>
    </source>
</evidence>
<dbReference type="InterPro" id="IPR013785">
    <property type="entry name" value="Aldolase_TIM"/>
</dbReference>
<name>A0ABY2KW72_9STAP</name>
<sequence>MFEHRLKRGLYDFREEHDACGIGFYANMNNVRSHDIIEKSLEMLRRLDHRGGVGADGITGDGAGIMTEIPFEFFKKYSGFDLPNEGEYAVGLFFSNQKIAGTSHETTFNQIIEQEGLSVIGYRDVPVDTQAIAPHVVATMPYIQQIFINLNAHKTAVKQLFLARKQIEQYAESQELELYFTSLSHKTIVYKGWLRSDQIKKLYLDLNNEDYQSKLGLVHSRFSTNTFPSWKRAHPNRMLMHNGEINTIKGNVNWMRARQRKLIHTLFGEESYKIQKIVDEDGSDSAIVDNALEFLTLAMEPEEVAMLLIPEPWLYNKSNDENVRAFYEFYSYLMEPWDGPTMISFCNGDKIGALTDRNGLRPGRYTITKDNFIVFSSEVGVIDVPEENVAFKGQLNPGKLLLVDFKANKVIDNNELKARIASQHPYQTWLEKHKVDLGLDDVKYNRRLLEPSTLFRLQKQFGYTKEDIYKYMTAIVAGKKDPIGAMGYDSPLAVLNERPESLFNYFKQLFAQVTNPPIDAYREKIVTSELSYLGREGNLLQPNPSVLNRIQLSKPVLTLSQLETIKQSKFDVKHLSTLYRGSLEEALQRLGKAAIQATREGYTILVLDDSSLIESEVKAEVDESQRYAIPMLLAISHIHQLLIREDLRMNTSLVALSGETREVHHVACLLGYGANAVIPYLAQQTIAHLADDGHLKGSISENVETYTNVLSEGVIKVMAKMGISTVQSYQGAQIFEAVGLSQEVIDAYFIGTQSKLSGLSIEQIDEENKARQSSHSEYLEPGSLFQWRQQGQHHVFNPTTIHLLQHACRDNDYEQFKAFSNAVHDNRKDHLRDLLEFKPQRSIPISEVESVESIVKRFNTGAMSYGSISEEAHQTLAKAMNRLGGKSNSGEGGENPKRYEIQEDGSYLSSAIKQVASGRFGVTSNYLQHAKELQIKVAQGAKPGEGGQLPGTKVYPWIAETRGSTPGIGLISPPPHHDIYSIEDLAQLIHDLKNANKEADIAVKLVSKSGIGTIASGVAKAFADKIVVSGYDGGTGASPKTSIQHAGLPWELGLAETHQTLKLNHLRSRVRLETDGKLLTGKDVALACALGAEEFGFATAPLVVLGCIMMRVCHNDTCPVGIATQNQDLRALFRGKADHVVNFMHFIAEELREVLASLGLKKVEDLVGRTDLLQRSSDINFKSKAASLDVTKLLHLVGGPNTKQIAQDHHLNIGFDLNYLYKDAKQSIENGEPFKGHYVVNNEQRDVGVITGSYITQQHGSKGLPEHTIISETTGHAGQSLAAFAPKGLLIHHTGDANDYVGKGLSGGTVVVKAPNKTRENEIIAGNVSFYGASQGKAYINGKAGERFCIRNSGVDVVVEGIGDHGLEYMTGGHVIILGDVGKNFGQGMSGGVCYIFPSDIETFKRVNALPTLAFKKVSHDEERNLLKTMLEEHYHFTQSTKAAAILQDFNHVADKVVKVIPKDYELMMQKIELQRRRLPQDEAKLAAFYDEGTSIDQSLQPAVIY</sequence>
<dbReference type="InterPro" id="IPR017932">
    <property type="entry name" value="GATase_2_dom"/>
</dbReference>
<keyword evidence="10" id="KW-0408">Iron</keyword>
<evidence type="ECO:0000256" key="13">
    <source>
        <dbReference type="ARBA" id="ARBA00023291"/>
    </source>
</evidence>
<dbReference type="EC" id="1.4.1.13" evidence="16"/>
<evidence type="ECO:0000256" key="5">
    <source>
        <dbReference type="ARBA" id="ARBA00022630"/>
    </source>
</evidence>
<dbReference type="Gene3D" id="3.60.20.10">
    <property type="entry name" value="Glutamine Phosphoribosylpyrophosphate, subunit 1, domain 1"/>
    <property type="match status" value="1"/>
</dbReference>
<evidence type="ECO:0000256" key="3">
    <source>
        <dbReference type="ARBA" id="ARBA00009716"/>
    </source>
</evidence>
<dbReference type="SUPFAM" id="SSF69336">
    <property type="entry name" value="Alpha subunit of glutamate synthase, C-terminal domain"/>
    <property type="match status" value="1"/>
</dbReference>
<feature type="domain" description="Glutamine amidotransferase type-2" evidence="15">
    <location>
        <begin position="20"/>
        <end position="406"/>
    </location>
</feature>
<dbReference type="CDD" id="cd02808">
    <property type="entry name" value="GltS_FMN"/>
    <property type="match status" value="1"/>
</dbReference>
<evidence type="ECO:0000256" key="9">
    <source>
        <dbReference type="ARBA" id="ARBA00023002"/>
    </source>
</evidence>
<dbReference type="GO" id="GO:0004355">
    <property type="term" value="F:glutamate synthase (NADPH) activity"/>
    <property type="evidence" value="ECO:0007669"/>
    <property type="project" value="UniProtKB-EC"/>
</dbReference>
<gene>
    <name evidence="16" type="primary">gltB</name>
    <name evidence="16" type="ORF">BJR09_05660</name>
</gene>
<dbReference type="InterPro" id="IPR029055">
    <property type="entry name" value="Ntn_hydrolases_N"/>
</dbReference>
<dbReference type="Pfam" id="PF01645">
    <property type="entry name" value="Glu_synthase"/>
    <property type="match status" value="1"/>
</dbReference>
<dbReference type="Pfam" id="PF01493">
    <property type="entry name" value="GXGXG"/>
    <property type="match status" value="1"/>
</dbReference>
<dbReference type="SUPFAM" id="SSF51395">
    <property type="entry name" value="FMN-linked oxidoreductases"/>
    <property type="match status" value="1"/>
</dbReference>
<dbReference type="Pfam" id="PF00310">
    <property type="entry name" value="GATase_2"/>
    <property type="match status" value="1"/>
</dbReference>
<evidence type="ECO:0000256" key="12">
    <source>
        <dbReference type="ARBA" id="ARBA00023164"/>
    </source>
</evidence>
<evidence type="ECO:0000256" key="8">
    <source>
        <dbReference type="ARBA" id="ARBA00022962"/>
    </source>
</evidence>
<keyword evidence="17" id="KW-1185">Reference proteome</keyword>
<evidence type="ECO:0000313" key="16">
    <source>
        <dbReference type="EMBL" id="TGE18004.1"/>
    </source>
</evidence>
<comment type="pathway">
    <text evidence="14">Amino-acid biosynthesis.</text>
</comment>
<keyword evidence="7" id="KW-0479">Metal-binding</keyword>
<evidence type="ECO:0000256" key="7">
    <source>
        <dbReference type="ARBA" id="ARBA00022723"/>
    </source>
</evidence>
<comment type="caution">
    <text evidence="16">The sequence shown here is derived from an EMBL/GenBank/DDBJ whole genome shotgun (WGS) entry which is preliminary data.</text>
</comment>
<keyword evidence="5" id="KW-0285">Flavoprotein</keyword>
<accession>A0ABY2KW72</accession>
<dbReference type="PROSITE" id="PS51278">
    <property type="entry name" value="GATASE_TYPE_2"/>
    <property type="match status" value="1"/>
</dbReference>
<comment type="cofactor">
    <cofactor evidence="1">
        <name>FMN</name>
        <dbReference type="ChEBI" id="CHEBI:58210"/>
    </cofactor>
</comment>
<keyword evidence="11" id="KW-0411">Iron-sulfur</keyword>
<dbReference type="InterPro" id="IPR036485">
    <property type="entry name" value="Glu_synth_asu_C_sf"/>
</dbReference>
<dbReference type="CDD" id="cd00713">
    <property type="entry name" value="GltS"/>
    <property type="match status" value="1"/>
</dbReference>
<evidence type="ECO:0000256" key="2">
    <source>
        <dbReference type="ARBA" id="ARBA00001927"/>
    </source>
</evidence>
<dbReference type="PANTHER" id="PTHR11938:SF133">
    <property type="entry name" value="GLUTAMATE SYNTHASE (NADH)"/>
    <property type="match status" value="1"/>
</dbReference>
<evidence type="ECO:0000313" key="17">
    <source>
        <dbReference type="Proteomes" id="UP000297598"/>
    </source>
</evidence>
<dbReference type="SUPFAM" id="SSF56235">
    <property type="entry name" value="N-terminal nucleophile aminohydrolases (Ntn hydrolases)"/>
    <property type="match status" value="1"/>
</dbReference>
<evidence type="ECO:0000256" key="14">
    <source>
        <dbReference type="ARBA" id="ARBA00029440"/>
    </source>
</evidence>
<evidence type="ECO:0000256" key="1">
    <source>
        <dbReference type="ARBA" id="ARBA00001917"/>
    </source>
</evidence>
<evidence type="ECO:0000256" key="11">
    <source>
        <dbReference type="ARBA" id="ARBA00023014"/>
    </source>
</evidence>
<reference evidence="16 17" key="1">
    <citation type="submission" date="2019-04" db="EMBL/GenBank/DDBJ databases">
        <title>Genomic characterization of Staphylococcus petrasii strains.</title>
        <authorList>
            <person name="Vrbovska V."/>
            <person name="Kovarovic V."/>
            <person name="Maslanova I."/>
            <person name="Indrakova A."/>
            <person name="Petras P."/>
            <person name="Sedo O."/>
            <person name="Svec P."/>
            <person name="Fisarova L."/>
            <person name="Sedlacek I."/>
            <person name="Doskar J."/>
            <person name="Pantucek R."/>
        </authorList>
    </citation>
    <scope>NUCLEOTIDE SEQUENCE [LARGE SCALE GENOMIC DNA]</scope>
    <source>
        <strain evidence="16 17">P5404</strain>
    </source>
</reference>
<dbReference type="Pfam" id="PF04898">
    <property type="entry name" value="Glu_syn_central"/>
    <property type="match status" value="1"/>
</dbReference>
<dbReference type="InterPro" id="IPR050711">
    <property type="entry name" value="ET-N_metabolism_enzyme"/>
</dbReference>
<keyword evidence="8" id="KW-0315">Glutamine amidotransferase</keyword>
<dbReference type="InterPro" id="IPR002489">
    <property type="entry name" value="Glu_synth_asu_C"/>
</dbReference>